<dbReference type="PANTHER" id="PTHR44157">
    <property type="entry name" value="DNAJ HOMOLOG SUBFAMILY C MEMBER 11"/>
    <property type="match status" value="1"/>
</dbReference>
<dbReference type="CDD" id="cd06257">
    <property type="entry name" value="DnaJ"/>
    <property type="match status" value="1"/>
</dbReference>
<dbReference type="GO" id="GO:0005739">
    <property type="term" value="C:mitochondrion"/>
    <property type="evidence" value="ECO:0007669"/>
    <property type="project" value="GOC"/>
</dbReference>
<dbReference type="InterPro" id="IPR024586">
    <property type="entry name" value="DnaJ-like_C11_C"/>
</dbReference>
<evidence type="ECO:0000256" key="1">
    <source>
        <dbReference type="ARBA" id="ARBA00023186"/>
    </source>
</evidence>
<evidence type="ECO:0000256" key="2">
    <source>
        <dbReference type="SAM" id="Coils"/>
    </source>
</evidence>
<dbReference type="Gene3D" id="1.10.287.110">
    <property type="entry name" value="DnaJ domain"/>
    <property type="match status" value="1"/>
</dbReference>
<dbReference type="GO" id="GO:0042407">
    <property type="term" value="P:cristae formation"/>
    <property type="evidence" value="ECO:0007669"/>
    <property type="project" value="TreeGrafter"/>
</dbReference>
<reference evidence="4 5" key="1">
    <citation type="journal article" date="2019" name="PLoS Biol.">
        <title>Sex chromosomes control vertical transmission of feminizing Wolbachia symbionts in an isopod.</title>
        <authorList>
            <person name="Becking T."/>
            <person name="Chebbi M.A."/>
            <person name="Giraud I."/>
            <person name="Moumen B."/>
            <person name="Laverre T."/>
            <person name="Caubet Y."/>
            <person name="Peccoud J."/>
            <person name="Gilbert C."/>
            <person name="Cordaux R."/>
        </authorList>
    </citation>
    <scope>NUCLEOTIDE SEQUENCE [LARGE SCALE GENOMIC DNA]</scope>
    <source>
        <strain evidence="4">ANa2</strain>
        <tissue evidence="4">Whole body excluding digestive tract and cuticle</tissue>
    </source>
</reference>
<dbReference type="SMART" id="SM00271">
    <property type="entry name" value="DnaJ"/>
    <property type="match status" value="1"/>
</dbReference>
<dbReference type="Pfam" id="PF00226">
    <property type="entry name" value="DnaJ"/>
    <property type="match status" value="1"/>
</dbReference>
<dbReference type="Pfam" id="PF11875">
    <property type="entry name" value="DnaJ-like_C11_C"/>
    <property type="match status" value="1"/>
</dbReference>
<evidence type="ECO:0000259" key="3">
    <source>
        <dbReference type="PROSITE" id="PS50076"/>
    </source>
</evidence>
<gene>
    <name evidence="4" type="ORF">Anas_02687</name>
</gene>
<keyword evidence="5" id="KW-1185">Reference proteome</keyword>
<dbReference type="InterPro" id="IPR001623">
    <property type="entry name" value="DnaJ_domain"/>
</dbReference>
<accession>A0A5N5SXZ2</accession>
<feature type="coiled-coil region" evidence="2">
    <location>
        <begin position="428"/>
        <end position="455"/>
    </location>
</feature>
<comment type="caution">
    <text evidence="4">The sequence shown here is derived from an EMBL/GenBank/DDBJ whole genome shotgun (WGS) entry which is preliminary data.</text>
</comment>
<dbReference type="CDD" id="cd22823">
    <property type="entry name" value="Gal_Rha_Lectin"/>
    <property type="match status" value="1"/>
</dbReference>
<protein>
    <submittedName>
        <fullName evidence="4">DnaJ-like protein subfamily C member 11</fullName>
    </submittedName>
</protein>
<dbReference type="EMBL" id="SEYY01018981">
    <property type="protein sequence ID" value="KAB7498795.1"/>
    <property type="molecule type" value="Genomic_DNA"/>
</dbReference>
<proteinExistence type="predicted"/>
<dbReference type="InterPro" id="IPR036869">
    <property type="entry name" value="J_dom_sf"/>
</dbReference>
<sequence length="572" mass="64758">MIDEPDELNQDGDDFYAFLNIPRNANDEEISNAYRRLSRMYHPDKHTDPQRKKEAEILFSKTKKAYEALRDPHLRAIYDNLGTAGLETQGWEIVQRTKTPQEIRAEYEQLARDREERRIQHRTNPKSSITMNINATELFNSYDDESPYYDLRDLVGLPHIEISGMSINQSIEAPLTTRDTAIFSGNLSSQNGTGHGGVNCCVRRVLSEKGWGEIEFGAGNGVNLSLKGFRNFSRGFFGNGSIIGHFTPTGVRLGTVATLANQLDKHTVGYLTWKTGMQSGMSTMIIRDTSKSHIVCSLYFGIPHTYCALSFTRKLPERETKFKITGKAGTFGAILEYGAERKVSRHSSLGATMSIGVPTGVILKIRLHRATQTYATSILLCEELLPAPVIYGTVIPIVGWLALQKLIIQPYLKQQKQKELQKQREANRSRLYEKRQEAKAAIELMKETVKRIVDQEEANKGLVILQAIYGRLIGENSEELDEKDPSNDVIEVTIPLQCLVKDSKLLLQESSKCQLPGFYDPCPGEGKFLRVRYLFRAVIHQVTIKDEEPLRIPKHSSTRRLEIKMYINFVNV</sequence>
<feature type="domain" description="J" evidence="3">
    <location>
        <begin position="14"/>
        <end position="82"/>
    </location>
</feature>
<dbReference type="PRINTS" id="PR00625">
    <property type="entry name" value="JDOMAIN"/>
</dbReference>
<organism evidence="4 5">
    <name type="scientific">Armadillidium nasatum</name>
    <dbReference type="NCBI Taxonomy" id="96803"/>
    <lineage>
        <taxon>Eukaryota</taxon>
        <taxon>Metazoa</taxon>
        <taxon>Ecdysozoa</taxon>
        <taxon>Arthropoda</taxon>
        <taxon>Crustacea</taxon>
        <taxon>Multicrustacea</taxon>
        <taxon>Malacostraca</taxon>
        <taxon>Eumalacostraca</taxon>
        <taxon>Peracarida</taxon>
        <taxon>Isopoda</taxon>
        <taxon>Oniscidea</taxon>
        <taxon>Crinocheta</taxon>
        <taxon>Armadillidiidae</taxon>
        <taxon>Armadillidium</taxon>
    </lineage>
</organism>
<dbReference type="InterPro" id="IPR052243">
    <property type="entry name" value="Mito_inner_membrane_organizer"/>
</dbReference>
<dbReference type="PANTHER" id="PTHR44157:SF1">
    <property type="entry name" value="DNAJ HOMOLOG SUBFAMILY C MEMBER 11"/>
    <property type="match status" value="1"/>
</dbReference>
<dbReference type="InterPro" id="IPR055225">
    <property type="entry name" value="DNAJC11-like_beta-barrel"/>
</dbReference>
<evidence type="ECO:0000313" key="4">
    <source>
        <dbReference type="EMBL" id="KAB7498795.1"/>
    </source>
</evidence>
<dbReference type="Pfam" id="PF22774">
    <property type="entry name" value="DNAJC11_beta-barrel"/>
    <property type="match status" value="1"/>
</dbReference>
<dbReference type="Proteomes" id="UP000326759">
    <property type="component" value="Unassembled WGS sequence"/>
</dbReference>
<keyword evidence="2" id="KW-0175">Coiled coil</keyword>
<keyword evidence="1" id="KW-0143">Chaperone</keyword>
<dbReference type="OrthoDB" id="18010at2759"/>
<evidence type="ECO:0000313" key="5">
    <source>
        <dbReference type="Proteomes" id="UP000326759"/>
    </source>
</evidence>
<dbReference type="SUPFAM" id="SSF46565">
    <property type="entry name" value="Chaperone J-domain"/>
    <property type="match status" value="1"/>
</dbReference>
<dbReference type="AlphaFoldDB" id="A0A5N5SXZ2"/>
<dbReference type="PROSITE" id="PS50076">
    <property type="entry name" value="DNAJ_2"/>
    <property type="match status" value="1"/>
</dbReference>
<name>A0A5N5SXZ2_9CRUS</name>